<reference evidence="1" key="1">
    <citation type="submission" date="2021-06" db="EMBL/GenBank/DDBJ databases">
        <authorList>
            <person name="Kallberg Y."/>
            <person name="Tangrot J."/>
            <person name="Rosling A."/>
        </authorList>
    </citation>
    <scope>NUCLEOTIDE SEQUENCE</scope>
    <source>
        <strain evidence="1">CL356</strain>
    </source>
</reference>
<feature type="non-terminal residue" evidence="1">
    <location>
        <position position="1"/>
    </location>
</feature>
<proteinExistence type="predicted"/>
<evidence type="ECO:0000313" key="1">
    <source>
        <dbReference type="EMBL" id="CAG8733933.1"/>
    </source>
</evidence>
<comment type="caution">
    <text evidence="1">The sequence shown here is derived from an EMBL/GenBank/DDBJ whole genome shotgun (WGS) entry which is preliminary data.</text>
</comment>
<dbReference type="EMBL" id="CAJVPT010044228">
    <property type="protein sequence ID" value="CAG8733933.1"/>
    <property type="molecule type" value="Genomic_DNA"/>
</dbReference>
<dbReference type="Proteomes" id="UP000789525">
    <property type="component" value="Unassembled WGS sequence"/>
</dbReference>
<sequence>TTPARKSPSRSSNKLIHRHLLDDDDENPNVVSQGHAAATNSNVDLTVRQERESRDVVVFWRGVIHFNIPLSRVKRTNNKQASNDYDDEGEETTNNNTQPEGGSPSSNQGHDYYDHDGPLSRLTPHGVDLVRAHAQSRGVSISNGFSLLVQGTVSHYEFVWGTPQTLGTSGPSTKTGKTGTSRGDASTFPSVNATDRVSASRDGGVQNTMASSSSPRVKRRQNESGVLHTTNKNNLFLYSVVPCSHGCTRTYLVESLDEFAQLDSRETQRHDALIAWMRAMKQGAPNSTWAKDYSWYVNRYMEDFPHMVKVGEQSDRRGPEAITDPKYRKMIREERLIRKKEVDDVLREQQQMKRQGFALQQLLSSLDATTDDQPLPPRNPSILHSIIGGSQPDSEGNHWMEDSAAPSSNYTRYATAVDVEETKA</sequence>
<feature type="non-terminal residue" evidence="1">
    <location>
        <position position="424"/>
    </location>
</feature>
<evidence type="ECO:0000313" key="2">
    <source>
        <dbReference type="Proteomes" id="UP000789525"/>
    </source>
</evidence>
<protein>
    <submittedName>
        <fullName evidence="1">5648_t:CDS:1</fullName>
    </submittedName>
</protein>
<organism evidence="1 2">
    <name type="scientific">Acaulospora colombiana</name>
    <dbReference type="NCBI Taxonomy" id="27376"/>
    <lineage>
        <taxon>Eukaryota</taxon>
        <taxon>Fungi</taxon>
        <taxon>Fungi incertae sedis</taxon>
        <taxon>Mucoromycota</taxon>
        <taxon>Glomeromycotina</taxon>
        <taxon>Glomeromycetes</taxon>
        <taxon>Diversisporales</taxon>
        <taxon>Acaulosporaceae</taxon>
        <taxon>Acaulospora</taxon>
    </lineage>
</organism>
<accession>A0ACA9Q8N6</accession>
<keyword evidence="2" id="KW-1185">Reference proteome</keyword>
<name>A0ACA9Q8N6_9GLOM</name>
<gene>
    <name evidence="1" type="ORF">ACOLOM_LOCUS11799</name>
</gene>